<evidence type="ECO:0000313" key="1">
    <source>
        <dbReference type="EMBL" id="PJI32491.1"/>
    </source>
</evidence>
<dbReference type="Proteomes" id="UP000243446">
    <property type="component" value="Unassembled WGS sequence"/>
</dbReference>
<name>A0A2H9ULC0_9GAMM</name>
<accession>A0A2H9ULC0</accession>
<proteinExistence type="predicted"/>
<dbReference type="AlphaFoldDB" id="A0A2H9ULC0"/>
<accession>A0A2H9YQ98</accession>
<evidence type="ECO:0000313" key="3">
    <source>
        <dbReference type="Proteomes" id="UP000242351"/>
    </source>
</evidence>
<evidence type="ECO:0000313" key="4">
    <source>
        <dbReference type="Proteomes" id="UP000243446"/>
    </source>
</evidence>
<evidence type="ECO:0000313" key="2">
    <source>
        <dbReference type="EMBL" id="PJO74823.1"/>
    </source>
</evidence>
<organism evidence="1 3">
    <name type="scientific">Acinetobacter pseudolwoffii</name>
    <dbReference type="NCBI Taxonomy" id="2053287"/>
    <lineage>
        <taxon>Bacteria</taxon>
        <taxon>Pseudomonadati</taxon>
        <taxon>Pseudomonadota</taxon>
        <taxon>Gammaproteobacteria</taxon>
        <taxon>Moraxellales</taxon>
        <taxon>Moraxellaceae</taxon>
        <taxon>Acinetobacter</taxon>
    </lineage>
</organism>
<dbReference type="GeneID" id="97176080"/>
<reference evidence="1 3" key="2">
    <citation type="submission" date="2017-11" db="EMBL/GenBank/DDBJ databases">
        <authorList>
            <person name="Han C.G."/>
        </authorList>
    </citation>
    <scope>NUCLEOTIDE SEQUENCE [LARGE SCALE GENOMIC DNA]</scope>
    <source>
        <strain evidence="1 3">ANC 5347</strain>
    </source>
</reference>
<sequence length="60" mass="6622">MAKSKLLTDTQFAVLKPKELEYRVSDIMGLYLKVVVTGKNHGSCGLRIHLVNGHSLGLIQ</sequence>
<reference evidence="2 4" key="1">
    <citation type="submission" date="2017-11" db="EMBL/GenBank/DDBJ databases">
        <title>Revising the taxonomy of the Acinetobacter lwoffii group: the description of Acinetobacter pseudolwoffii sp. nov. and emended description of Acinetobacter lwoffii.</title>
        <authorList>
            <person name="Nemec A."/>
            <person name="Radolfova-Krizova L."/>
        </authorList>
    </citation>
    <scope>NUCLEOTIDE SEQUENCE [LARGE SCALE GENOMIC DNA]</scope>
    <source>
        <strain evidence="2 4">ANC 5044</strain>
    </source>
</reference>
<dbReference type="EMBL" id="PHRG01000005">
    <property type="protein sequence ID" value="PJO74823.1"/>
    <property type="molecule type" value="Genomic_DNA"/>
</dbReference>
<protein>
    <submittedName>
        <fullName evidence="1">Uncharacterized protein</fullName>
    </submittedName>
</protein>
<dbReference type="EMBL" id="PGOZ01000009">
    <property type="protein sequence ID" value="PJI32491.1"/>
    <property type="molecule type" value="Genomic_DNA"/>
</dbReference>
<gene>
    <name evidence="1" type="ORF">CU320_08645</name>
    <name evidence="2" type="ORF">CWI32_10500</name>
</gene>
<dbReference type="Proteomes" id="UP000242351">
    <property type="component" value="Unassembled WGS sequence"/>
</dbReference>
<reference evidence="1 3" key="3">
    <citation type="submission" date="2017-12" db="EMBL/GenBank/DDBJ databases">
        <title>Revising the taxonomy of the Acinetobacter lwoffii group: the description of Acinetobacter pseudolwoffii sp. nov. and emended description of Acinetobacter lwoffii.</title>
        <authorList>
            <person name="Nemec A."/>
        </authorList>
    </citation>
    <scope>NUCLEOTIDE SEQUENCE [LARGE SCALE GENOMIC DNA]</scope>
    <source>
        <strain evidence="1 3">ANC 5347</strain>
    </source>
</reference>
<comment type="caution">
    <text evidence="1">The sequence shown here is derived from an EMBL/GenBank/DDBJ whole genome shotgun (WGS) entry which is preliminary data.</text>
</comment>
<dbReference type="RefSeq" id="WP_074383277.1">
    <property type="nucleotide sequence ID" value="NZ_CBDBYO010000044.1"/>
</dbReference>